<feature type="region of interest" description="Disordered" evidence="1">
    <location>
        <begin position="596"/>
        <end position="669"/>
    </location>
</feature>
<dbReference type="EMBL" id="JABBWK010000022">
    <property type="protein sequence ID" value="KAG1901340.1"/>
    <property type="molecule type" value="Genomic_DNA"/>
</dbReference>
<protein>
    <submittedName>
        <fullName evidence="2">Uncharacterized protein</fullName>
    </submittedName>
</protein>
<sequence>MPYRMPIHGTANAPKFDGTTDNLTEFIDAYEQLADEAGLQGLNRIKGIIRYLECDDRELWGGMPEVQVSNYDAFLDEVKQLHEKLQTLGHFFEPLYLRAFRKVMQPLIDEDRIGKAEHDHLFMEGIPSDAQAQIRLCLMIKFPDHHPYNPYPFMDVFAAAQFLLPAHTFPAPSAPAIQTYYYERIDSDSEKSDKEAEPDVEDEPVVTVEERKALARPQTALSYKKECNEWDVAQKLFKQEIDDFNKAERVRKELDDSIKHRMGHAREWFKKMTAKQEKEKDNLKKKLEEISEELCRTMGCRVVMLVSHKKKTDKSLAVTLHESKLQSVKKKFSVSSDSIKEWSSTDPTDKDQDDLEIDDSDKAEAEPELILDEEGYAKLPSRKGVALRGQQDLIRNIFFASYKVFTKTNRPVPWRQIVANAPHYLEATCVPETLVVRDPSHMRLEDVISLWHHWESQSLAKKKLVIFINAKKGDKMMKVADKEEKKRKTKDYVEVLSSDEVEKASAWMTTTLNWWTPLVIWQNPLNRCDWPSWAKWSWRHDYLPKDIHESRKMLEASLNKLRTANISNDTSAISVVLGLVGIIELHMRDRYLQNEEDENTEGKQEMEQEKDTEVVVVEEEEEEEEVEVKQTGKKRSRTQVPSRNSKRAKTEPKVSSNKFKKPVKAKPAM</sequence>
<organism evidence="2 3">
    <name type="scientific">Suillus fuscotomentosus</name>
    <dbReference type="NCBI Taxonomy" id="1912939"/>
    <lineage>
        <taxon>Eukaryota</taxon>
        <taxon>Fungi</taxon>
        <taxon>Dikarya</taxon>
        <taxon>Basidiomycota</taxon>
        <taxon>Agaricomycotina</taxon>
        <taxon>Agaricomycetes</taxon>
        <taxon>Agaricomycetidae</taxon>
        <taxon>Boletales</taxon>
        <taxon>Suillineae</taxon>
        <taxon>Suillaceae</taxon>
        <taxon>Suillus</taxon>
    </lineage>
</organism>
<feature type="compositionally biased region" description="Basic residues" evidence="1">
    <location>
        <begin position="658"/>
        <end position="669"/>
    </location>
</feature>
<evidence type="ECO:0000313" key="3">
    <source>
        <dbReference type="Proteomes" id="UP001195769"/>
    </source>
</evidence>
<comment type="caution">
    <text evidence="2">The sequence shown here is derived from an EMBL/GenBank/DDBJ whole genome shotgun (WGS) entry which is preliminary data.</text>
</comment>
<feature type="region of interest" description="Disordered" evidence="1">
    <location>
        <begin position="340"/>
        <end position="361"/>
    </location>
</feature>
<dbReference type="Proteomes" id="UP001195769">
    <property type="component" value="Unassembled WGS sequence"/>
</dbReference>
<proteinExistence type="predicted"/>
<feature type="compositionally biased region" description="Basic and acidic residues" evidence="1">
    <location>
        <begin position="600"/>
        <end position="613"/>
    </location>
</feature>
<dbReference type="GeneID" id="64661177"/>
<evidence type="ECO:0000313" key="2">
    <source>
        <dbReference type="EMBL" id="KAG1901340.1"/>
    </source>
</evidence>
<dbReference type="RefSeq" id="XP_041226915.1">
    <property type="nucleotide sequence ID" value="XM_041366879.1"/>
</dbReference>
<dbReference type="AlphaFoldDB" id="A0AAD4E861"/>
<reference evidence="2" key="1">
    <citation type="journal article" date="2020" name="New Phytol.">
        <title>Comparative genomics reveals dynamic genome evolution in host specialist ectomycorrhizal fungi.</title>
        <authorList>
            <person name="Lofgren L.A."/>
            <person name="Nguyen N.H."/>
            <person name="Vilgalys R."/>
            <person name="Ruytinx J."/>
            <person name="Liao H.L."/>
            <person name="Branco S."/>
            <person name="Kuo A."/>
            <person name="LaButti K."/>
            <person name="Lipzen A."/>
            <person name="Andreopoulos W."/>
            <person name="Pangilinan J."/>
            <person name="Riley R."/>
            <person name="Hundley H."/>
            <person name="Na H."/>
            <person name="Barry K."/>
            <person name="Grigoriev I.V."/>
            <person name="Stajich J.E."/>
            <person name="Kennedy P.G."/>
        </authorList>
    </citation>
    <scope>NUCLEOTIDE SEQUENCE</scope>
    <source>
        <strain evidence="2">FC203</strain>
    </source>
</reference>
<name>A0AAD4E861_9AGAM</name>
<accession>A0AAD4E861</accession>
<keyword evidence="3" id="KW-1185">Reference proteome</keyword>
<gene>
    <name evidence="2" type="ORF">F5891DRAFT_1187625</name>
</gene>
<feature type="compositionally biased region" description="Acidic residues" evidence="1">
    <location>
        <begin position="616"/>
        <end position="626"/>
    </location>
</feature>
<evidence type="ECO:0000256" key="1">
    <source>
        <dbReference type="SAM" id="MobiDB-lite"/>
    </source>
</evidence>